<dbReference type="EMBL" id="JACIJK010000002">
    <property type="protein sequence ID" value="MBB5714106.1"/>
    <property type="molecule type" value="Genomic_DNA"/>
</dbReference>
<dbReference type="PANTHER" id="PTHR12143:SF39">
    <property type="entry name" value="SECRETED PROTEIN"/>
    <property type="match status" value="1"/>
</dbReference>
<dbReference type="GO" id="GO:0030246">
    <property type="term" value="F:carbohydrate binding"/>
    <property type="evidence" value="ECO:0007669"/>
    <property type="project" value="InterPro"/>
</dbReference>
<organism evidence="4 5">
    <name type="scientific">Sphingomonas aerophila</name>
    <dbReference type="NCBI Taxonomy" id="1344948"/>
    <lineage>
        <taxon>Bacteria</taxon>
        <taxon>Pseudomonadati</taxon>
        <taxon>Pseudomonadota</taxon>
        <taxon>Alphaproteobacteria</taxon>
        <taxon>Sphingomonadales</taxon>
        <taxon>Sphingomonadaceae</taxon>
        <taxon>Sphingomonas</taxon>
    </lineage>
</organism>
<dbReference type="FunFam" id="3.30.2080.10:FF:000001">
    <property type="entry name" value="Alpha-1,2-mannosidase subfamily"/>
    <property type="match status" value="1"/>
</dbReference>
<dbReference type="SUPFAM" id="SSF48208">
    <property type="entry name" value="Six-hairpin glycosidases"/>
    <property type="match status" value="1"/>
</dbReference>
<dbReference type="GO" id="GO:0000224">
    <property type="term" value="F:peptide-N4-(N-acetyl-beta-glucosaminyl)asparagine amidase activity"/>
    <property type="evidence" value="ECO:0007669"/>
    <property type="project" value="TreeGrafter"/>
</dbReference>
<dbReference type="InterPro" id="IPR041371">
    <property type="entry name" value="GH92_N"/>
</dbReference>
<dbReference type="RefSeq" id="WP_184055115.1">
    <property type="nucleotide sequence ID" value="NZ_JACIJK010000002.1"/>
</dbReference>
<dbReference type="PANTHER" id="PTHR12143">
    <property type="entry name" value="PEPTIDE N-GLYCANASE PNGASE -RELATED"/>
    <property type="match status" value="1"/>
</dbReference>
<dbReference type="InterPro" id="IPR005887">
    <property type="entry name" value="GH92_a_mannosidase_put"/>
</dbReference>
<dbReference type="InterPro" id="IPR012939">
    <property type="entry name" value="Glyco_hydro_92"/>
</dbReference>
<dbReference type="NCBIfam" id="TIGR01180">
    <property type="entry name" value="aman2_put"/>
    <property type="match status" value="1"/>
</dbReference>
<name>A0A7W9BBG4_9SPHN</name>
<keyword evidence="1" id="KW-0732">Signal</keyword>
<dbReference type="GO" id="GO:0005975">
    <property type="term" value="P:carbohydrate metabolic process"/>
    <property type="evidence" value="ECO:0007669"/>
    <property type="project" value="InterPro"/>
</dbReference>
<proteinExistence type="predicted"/>
<dbReference type="Gene3D" id="1.20.1610.10">
    <property type="entry name" value="alpha-1,2-mannosidases domains"/>
    <property type="match status" value="1"/>
</dbReference>
<feature type="signal peptide" evidence="1">
    <location>
        <begin position="1"/>
        <end position="18"/>
    </location>
</feature>
<dbReference type="InterPro" id="IPR014718">
    <property type="entry name" value="GH-type_carb-bd"/>
</dbReference>
<reference evidence="4 5" key="1">
    <citation type="submission" date="2020-08" db="EMBL/GenBank/DDBJ databases">
        <title>Genomic Encyclopedia of Type Strains, Phase IV (KMG-IV): sequencing the most valuable type-strain genomes for metagenomic binning, comparative biology and taxonomic classification.</title>
        <authorList>
            <person name="Goeker M."/>
        </authorList>
    </citation>
    <scope>NUCLEOTIDE SEQUENCE [LARGE SCALE GENOMIC DNA]</scope>
    <source>
        <strain evidence="4 5">DSM 100044</strain>
    </source>
</reference>
<accession>A0A7W9BBG4</accession>
<dbReference type="Gene3D" id="1.20.1050.60">
    <property type="entry name" value="alpha-1,2-mannosidase"/>
    <property type="match status" value="1"/>
</dbReference>
<comment type="caution">
    <text evidence="4">The sequence shown here is derived from an EMBL/GenBank/DDBJ whole genome shotgun (WGS) entry which is preliminary data.</text>
</comment>
<protein>
    <submittedName>
        <fullName evidence="4">Putative alpha-1,2-mannosidase</fullName>
    </submittedName>
</protein>
<dbReference type="Proteomes" id="UP000546200">
    <property type="component" value="Unassembled WGS sequence"/>
</dbReference>
<feature type="domain" description="Glycosyl hydrolase family 92" evidence="2">
    <location>
        <begin position="284"/>
        <end position="745"/>
    </location>
</feature>
<dbReference type="GO" id="GO:0005829">
    <property type="term" value="C:cytosol"/>
    <property type="evidence" value="ECO:0007669"/>
    <property type="project" value="TreeGrafter"/>
</dbReference>
<dbReference type="InterPro" id="IPR050883">
    <property type="entry name" value="PNGase"/>
</dbReference>
<sequence>MKLRLAAALALSAPTLIASGYDKVDPFIGTGGEGHTFPGAVAPFGMVQLSPDTDTGCQIRDCYSHAAGYRYDDPTIQGFSHTHFSGAGHSDLGDFLVMPVSGDAVPLEPGDPKVPESGYRSRFNHADEVAQPGYYAVTLADAGVRAEMTAGTRVGVHRYAFPAGKAAHLVLDLRSSLYNYPGKILWSSLRLHADGTLTGTRQTRGWAPDRQLFFAIRFSAPLTGHAFVSTEKDVTYKGFQGPGRGSDALAERAGRALVARLDFGQLSQPLEVKVALSSVDEAGALANLDSEAGGFDQIRAATRQAWTQALGAVDLQAPAPMAKSLYTALYHSLLAPSVAGDADGRFRGPDNQVHRADGYTFRSTFSLWDTFRAEHPLLALVQPQQTTSEIVRSLIDSRRYSPDGILPVWQFQGRETWTMIGYHAVPVIADAYLKGIRGFDADAALDAMVASATYAPYGGLGEYQRLGYVPIDREPEAASKTVEYAYDDWTIARMARAMGRIDVAKQFEARAGNWRNSFDPKTGFVRARLASGAFRTPFNPTAINYGSDYTEGNAWQYSWFVPQDQEALFRTMGGDKAAVAKLDAMFDYDNSKLDYSHAEDIAGLIGQYIHGNEPSHHVAYLYDHAGAPWRTQARLTQIVASQYKPTPDGLSGNDDLGQMSAWLFFTGLGFYPVTPGSLQYAIGRPFVERAVLNLPDGKRFTVVADGMAPGNDYVGQVALKGRPLTRSYITHDEIMAGGELRFVMQKLPNKRWGTARSARPYSMSSARE</sequence>
<keyword evidence="5" id="KW-1185">Reference proteome</keyword>
<feature type="chain" id="PRO_5030576198" evidence="1">
    <location>
        <begin position="19"/>
        <end position="768"/>
    </location>
</feature>
<evidence type="ECO:0000259" key="3">
    <source>
        <dbReference type="Pfam" id="PF17678"/>
    </source>
</evidence>
<evidence type="ECO:0000313" key="5">
    <source>
        <dbReference type="Proteomes" id="UP000546200"/>
    </source>
</evidence>
<evidence type="ECO:0000256" key="1">
    <source>
        <dbReference type="SAM" id="SignalP"/>
    </source>
</evidence>
<dbReference type="AlphaFoldDB" id="A0A7W9BBG4"/>
<dbReference type="FunFam" id="1.20.1050.60:FF:000001">
    <property type="entry name" value="Putative alpha-1,2-mannosidase"/>
    <property type="match status" value="1"/>
</dbReference>
<dbReference type="InterPro" id="IPR008928">
    <property type="entry name" value="6-hairpin_glycosidase_sf"/>
</dbReference>
<evidence type="ECO:0000313" key="4">
    <source>
        <dbReference type="EMBL" id="MBB5714106.1"/>
    </source>
</evidence>
<gene>
    <name evidence="4" type="ORF">FHS94_000929</name>
</gene>
<dbReference type="Pfam" id="PF07971">
    <property type="entry name" value="Glyco_hydro_92"/>
    <property type="match status" value="1"/>
</dbReference>
<dbReference type="Gene3D" id="2.70.98.10">
    <property type="match status" value="1"/>
</dbReference>
<dbReference type="GO" id="GO:0006516">
    <property type="term" value="P:glycoprotein catabolic process"/>
    <property type="evidence" value="ECO:0007669"/>
    <property type="project" value="TreeGrafter"/>
</dbReference>
<dbReference type="Gene3D" id="3.30.2080.10">
    <property type="entry name" value="GH92 mannosidase domain"/>
    <property type="match status" value="1"/>
</dbReference>
<evidence type="ECO:0000259" key="2">
    <source>
        <dbReference type="Pfam" id="PF07971"/>
    </source>
</evidence>
<feature type="domain" description="Glycosyl hydrolase family 92 N-terminal" evidence="3">
    <location>
        <begin position="24"/>
        <end position="277"/>
    </location>
</feature>
<dbReference type="Pfam" id="PF17678">
    <property type="entry name" value="Glyco_hydro_92N"/>
    <property type="match status" value="1"/>
</dbReference>